<dbReference type="EMBL" id="JAAIOD010000006">
    <property type="protein sequence ID" value="NSE57727.1"/>
    <property type="molecule type" value="Genomic_DNA"/>
</dbReference>
<evidence type="ECO:0000313" key="3">
    <source>
        <dbReference type="EMBL" id="MZK40315.1"/>
    </source>
</evidence>
<evidence type="ECO:0000313" key="1">
    <source>
        <dbReference type="EMBL" id="CUN35778.1"/>
    </source>
</evidence>
<proteinExistence type="predicted"/>
<accession>A0A174FBA4</accession>
<dbReference type="Proteomes" id="UP000449249">
    <property type="component" value="Unassembled WGS sequence"/>
</dbReference>
<dbReference type="EMBL" id="CYYM01000001">
    <property type="protein sequence ID" value="CUN35778.1"/>
    <property type="molecule type" value="Genomic_DNA"/>
</dbReference>
<reference evidence="4" key="4">
    <citation type="submission" date="2020-02" db="EMBL/GenBank/DDBJ databases">
        <authorList>
            <person name="Littmann E."/>
            <person name="Sorbara M."/>
        </authorList>
    </citation>
    <scope>NUCLEOTIDE SEQUENCE</scope>
    <source>
        <strain evidence="4">MSK.10.16</strain>
    </source>
</reference>
<reference evidence="1 5" key="1">
    <citation type="submission" date="2015-09" db="EMBL/GenBank/DDBJ databases">
        <authorList>
            <consortium name="Pathogen Informatics"/>
        </authorList>
    </citation>
    <scope>NUCLEOTIDE SEQUENCE [LARGE SCALE GENOMIC DNA]</scope>
    <source>
        <strain evidence="1 5">2789STDY5608851</strain>
    </source>
</reference>
<evidence type="ECO:0000313" key="4">
    <source>
        <dbReference type="EMBL" id="NSE57727.1"/>
    </source>
</evidence>
<evidence type="ECO:0000313" key="6">
    <source>
        <dbReference type="Proteomes" id="UP000449249"/>
    </source>
</evidence>
<dbReference type="AlphaFoldDB" id="A0A174FBA4"/>
<dbReference type="EMBL" id="WWSC01000001">
    <property type="protein sequence ID" value="MZK40315.1"/>
    <property type="molecule type" value="Genomic_DNA"/>
</dbReference>
<sequence>MTKREKELEDLFQRWMKKQGEEKGWEKTTVGGREILRIHFTKDGMVDPEAYEVSSCKILVVLKEANIADNKTEEWLKEHMIDDQRYWYREFVNGTIQEGVWTDENGCRKKSDNIPQKESIGRMAYLLQKYTKNQKIDANRPSGKEIQDAVKQVAFMNLNKRGGSQKVNEKVLNDYVEEYKNEIKEEIEILQPDYIIWCAGEKPMGKILEKKNGIEMLHPAAGRYIYRNNEELGFEGNVEKWENYYRELEESQKGAEYLKVSKGVEKYIRVFKSRVEKFNNKNKISC</sequence>
<reference evidence="6 7" key="2">
    <citation type="journal article" date="2019" name="Nat. Med.">
        <title>A library of human gut bacterial isolates paired with longitudinal multiomics data enables mechanistic microbiome research.</title>
        <authorList>
            <person name="Poyet M."/>
            <person name="Groussin M."/>
            <person name="Gibbons S.M."/>
            <person name="Avila-Pacheco J."/>
            <person name="Jiang X."/>
            <person name="Kearney S.M."/>
            <person name="Perrotta A.R."/>
            <person name="Berdy B."/>
            <person name="Zhao S."/>
            <person name="Lieberman T.D."/>
            <person name="Swanson P.K."/>
            <person name="Smith M."/>
            <person name="Roesemann S."/>
            <person name="Alexander J.E."/>
            <person name="Rich S.A."/>
            <person name="Livny J."/>
            <person name="Vlamakis H."/>
            <person name="Clish C."/>
            <person name="Bullock K."/>
            <person name="Deik A."/>
            <person name="Scott J."/>
            <person name="Pierce K.A."/>
            <person name="Xavier R.J."/>
            <person name="Alm E.J."/>
        </authorList>
    </citation>
    <scope>NUCLEOTIDE SEQUENCE [LARGE SCALE GENOMIC DNA]</scope>
    <source>
        <strain evidence="2 6">BIOML-A1</strain>
        <strain evidence="3 7">BIOML-A6</strain>
    </source>
</reference>
<evidence type="ECO:0008006" key="8">
    <source>
        <dbReference type="Google" id="ProtNLM"/>
    </source>
</evidence>
<dbReference type="Proteomes" id="UP000095380">
    <property type="component" value="Unassembled WGS sequence"/>
</dbReference>
<evidence type="ECO:0000313" key="2">
    <source>
        <dbReference type="EMBL" id="MZK10726.1"/>
    </source>
</evidence>
<reference evidence="4" key="3">
    <citation type="journal article" date="2020" name="Cell Host Microbe">
        <title>Functional and Genomic Variation between Human-Derived Isolates of Lachnospiraceae Reveals Inter- and Intra-Species Diversity.</title>
        <authorList>
            <person name="Sorbara M.T."/>
            <person name="Littmann E.R."/>
            <person name="Fontana E."/>
            <person name="Moody T.U."/>
            <person name="Kohout C.E."/>
            <person name="Gjonbalaj M."/>
            <person name="Eaton V."/>
            <person name="Seok R."/>
            <person name="Leiner I.M."/>
            <person name="Pamer E.G."/>
        </authorList>
    </citation>
    <scope>NUCLEOTIDE SEQUENCE</scope>
    <source>
        <strain evidence="4">MSK.10.16</strain>
    </source>
</reference>
<dbReference type="Proteomes" id="UP000724058">
    <property type="component" value="Unassembled WGS sequence"/>
</dbReference>
<organism evidence="2 6">
    <name type="scientific">Dorea longicatena</name>
    <dbReference type="NCBI Taxonomy" id="88431"/>
    <lineage>
        <taxon>Bacteria</taxon>
        <taxon>Bacillati</taxon>
        <taxon>Bacillota</taxon>
        <taxon>Clostridia</taxon>
        <taxon>Lachnospirales</taxon>
        <taxon>Lachnospiraceae</taxon>
        <taxon>Dorea</taxon>
    </lineage>
</organism>
<gene>
    <name evidence="1" type="ORF">ERS852408_00084</name>
    <name evidence="4" type="ORF">G4332_06255</name>
    <name evidence="3" type="ORF">GT528_01035</name>
    <name evidence="2" type="ORF">GT576_10325</name>
</gene>
<protein>
    <recommendedName>
        <fullName evidence="8">Uracil-DNA glycosylase</fullName>
    </recommendedName>
</protein>
<evidence type="ECO:0000313" key="7">
    <source>
        <dbReference type="Proteomes" id="UP000472916"/>
    </source>
</evidence>
<dbReference type="EMBL" id="WWSH01000007">
    <property type="protein sequence ID" value="MZK10726.1"/>
    <property type="molecule type" value="Genomic_DNA"/>
</dbReference>
<dbReference type="Proteomes" id="UP000472916">
    <property type="component" value="Unassembled WGS sequence"/>
</dbReference>
<dbReference type="RefSeq" id="WP_022415950.1">
    <property type="nucleotide sequence ID" value="NZ_CAXSPU010000003.1"/>
</dbReference>
<name>A0A174FBA4_9FIRM</name>
<evidence type="ECO:0000313" key="5">
    <source>
        <dbReference type="Proteomes" id="UP000095380"/>
    </source>
</evidence>